<sequence>MLNIKALREQRAEKAREARNLLDTKTGDAFTKEVETQIDALYEEIDRIDAQITRAERQARIDGDSADLERDREAGERIRSQLTPEQREFQDRHAAAFRNFMLFGMGGISAEDQTFLREATIRAAQSGQQSNGAQGGYLVPTGWGGQLLEALAQFGGMRDVATVLSTAGGNTIPWPTVDETAVEGELVPESQAASAGDFQFGTTGIGAYKFSSKIVAIPIELLQDQGPGIDMEAFTRRALATRIARITNRLFTTGSGVGQPQGVVTAAPVGAALTTGSSTSFAPDALIDLEHSVDPAYRRMPGVGYMFHDNTLRYAKKLKDGNGNYLWKPGFNAKDPDTINGYRYTINQQMPTMAANAKSVLFGDLSQYMIRDAMQVTLFRFDDSAFATKGQVGFLAFSRHDGRIISAGAPIKAMQHSAS</sequence>
<protein>
    <submittedName>
        <fullName evidence="4">HK97 family phage major capsid protein</fullName>
    </submittedName>
</protein>
<dbReference type="Proteomes" id="UP000560131">
    <property type="component" value="Unassembled WGS sequence"/>
</dbReference>
<evidence type="ECO:0000313" key="4">
    <source>
        <dbReference type="EMBL" id="MBB5727318.1"/>
    </source>
</evidence>
<comment type="caution">
    <text evidence="4">The sequence shown here is derived from an EMBL/GenBank/DDBJ whole genome shotgun (WGS) entry which is preliminary data.</text>
</comment>
<evidence type="ECO:0000256" key="2">
    <source>
        <dbReference type="SAM" id="Coils"/>
    </source>
</evidence>
<keyword evidence="2" id="KW-0175">Coiled coil</keyword>
<gene>
    <name evidence="4" type="ORF">FHS97_003273</name>
</gene>
<proteinExistence type="predicted"/>
<reference evidence="4 5" key="1">
    <citation type="submission" date="2020-08" db="EMBL/GenBank/DDBJ databases">
        <title>Genomic Encyclopedia of Type Strains, Phase IV (KMG-IV): sequencing the most valuable type-strain genomes for metagenomic binning, comparative biology and taxonomic classification.</title>
        <authorList>
            <person name="Goeker M."/>
        </authorList>
    </citation>
    <scope>NUCLEOTIDE SEQUENCE [LARGE SCALE GENOMIC DNA]</scope>
    <source>
        <strain evidence="4 5">DSM 101535</strain>
    </source>
</reference>
<name>A0ABR6N947_9SPHN</name>
<accession>A0ABR6N947</accession>
<evidence type="ECO:0000313" key="5">
    <source>
        <dbReference type="Proteomes" id="UP000560131"/>
    </source>
</evidence>
<evidence type="ECO:0000259" key="3">
    <source>
        <dbReference type="Pfam" id="PF05065"/>
    </source>
</evidence>
<dbReference type="Gene3D" id="3.30.2400.10">
    <property type="entry name" value="Major capsid protein gp5"/>
    <property type="match status" value="1"/>
</dbReference>
<feature type="coiled-coil region" evidence="2">
    <location>
        <begin position="4"/>
        <end position="58"/>
    </location>
</feature>
<evidence type="ECO:0000256" key="1">
    <source>
        <dbReference type="ARBA" id="ARBA00004328"/>
    </source>
</evidence>
<dbReference type="NCBIfam" id="TIGR01554">
    <property type="entry name" value="major_cap_HK97"/>
    <property type="match status" value="1"/>
</dbReference>
<dbReference type="Gene3D" id="3.30.2320.10">
    <property type="entry name" value="hypothetical protein PF0899 domain"/>
    <property type="match status" value="1"/>
</dbReference>
<dbReference type="RefSeq" id="WP_184040406.1">
    <property type="nucleotide sequence ID" value="NZ_BAABAR010000006.1"/>
</dbReference>
<dbReference type="Pfam" id="PF05065">
    <property type="entry name" value="Phage_capsid"/>
    <property type="match status" value="1"/>
</dbReference>
<dbReference type="InterPro" id="IPR054612">
    <property type="entry name" value="Phage_capsid-like_C"/>
</dbReference>
<dbReference type="SUPFAM" id="SSF56563">
    <property type="entry name" value="Major capsid protein gp5"/>
    <property type="match status" value="1"/>
</dbReference>
<comment type="subcellular location">
    <subcellularLocation>
        <location evidence="1">Virion</location>
    </subcellularLocation>
</comment>
<keyword evidence="5" id="KW-1185">Reference proteome</keyword>
<dbReference type="EMBL" id="JACIJN010000013">
    <property type="protein sequence ID" value="MBB5727318.1"/>
    <property type="molecule type" value="Genomic_DNA"/>
</dbReference>
<organism evidence="4 5">
    <name type="scientific">Sphingomonas endophytica</name>
    <dbReference type="NCBI Taxonomy" id="869719"/>
    <lineage>
        <taxon>Bacteria</taxon>
        <taxon>Pseudomonadati</taxon>
        <taxon>Pseudomonadota</taxon>
        <taxon>Alphaproteobacteria</taxon>
        <taxon>Sphingomonadales</taxon>
        <taxon>Sphingomonadaceae</taxon>
        <taxon>Sphingomonas</taxon>
    </lineage>
</organism>
<dbReference type="InterPro" id="IPR024455">
    <property type="entry name" value="Phage_capsid"/>
</dbReference>
<feature type="domain" description="Phage capsid-like C-terminal" evidence="3">
    <location>
        <begin position="135"/>
        <end position="414"/>
    </location>
</feature>